<dbReference type="RefSeq" id="WP_143916585.1">
    <property type="nucleotide sequence ID" value="NZ_CANMIK010000021.1"/>
</dbReference>
<dbReference type="NCBIfam" id="NF046077">
    <property type="entry name" value="LPS_M949_RS01915"/>
    <property type="match status" value="1"/>
</dbReference>
<comment type="caution">
    <text evidence="1">The sequence shown here is derived from an EMBL/GenBank/DDBJ whole genome shotgun (WGS) entry which is preliminary data.</text>
</comment>
<name>A0A554VKS5_9FLAO</name>
<dbReference type="OrthoDB" id="8750305at2"/>
<gene>
    <name evidence="1" type="ORF">FOF46_11825</name>
</gene>
<accession>A0A554VKS5</accession>
<organism evidence="1 2">
    <name type="scientific">Aquimarina algiphila</name>
    <dbReference type="NCBI Taxonomy" id="2047982"/>
    <lineage>
        <taxon>Bacteria</taxon>
        <taxon>Pseudomonadati</taxon>
        <taxon>Bacteroidota</taxon>
        <taxon>Flavobacteriia</taxon>
        <taxon>Flavobacteriales</taxon>
        <taxon>Flavobacteriaceae</taxon>
        <taxon>Aquimarina</taxon>
    </lineage>
</organism>
<dbReference type="PROSITE" id="PS51257">
    <property type="entry name" value="PROKAR_LIPOPROTEIN"/>
    <property type="match status" value="1"/>
</dbReference>
<reference evidence="1 2" key="1">
    <citation type="submission" date="2019-07" db="EMBL/GenBank/DDBJ databases">
        <title>The draft genome sequence of Aquimarina algiphila M91.</title>
        <authorList>
            <person name="Meng X."/>
        </authorList>
    </citation>
    <scope>NUCLEOTIDE SEQUENCE [LARGE SCALE GENOMIC DNA]</scope>
    <source>
        <strain evidence="1 2">M91</strain>
    </source>
</reference>
<sequence length="259" mass="30370">MNRFLFFVILLVLFSCQEKSKESKNNSDQKTIEQDTIPKIELKKLDSISIDPKWGNKLSEKEIKSIFNKRVKMRFDIEHPIHQAYSYTDESGKYYLVLSLSEYILETDGKNDTLNDKLQSLYLTNKDNRLKKKSSISDEIDKDWESSISFWNKYSEFSDLDKDGLVDLILVYGTTGQDMYADGRMKIMIYHNKRRITIRHQNSEYGGRLTKINGQFYGLPLEIQKAVKEKMKLMTANKHAIFSKGWEQRMAKEATDLQD</sequence>
<evidence type="ECO:0000313" key="2">
    <source>
        <dbReference type="Proteomes" id="UP000318833"/>
    </source>
</evidence>
<proteinExistence type="predicted"/>
<keyword evidence="2" id="KW-1185">Reference proteome</keyword>
<dbReference type="EMBL" id="VLNR01000021">
    <property type="protein sequence ID" value="TSE08635.1"/>
    <property type="molecule type" value="Genomic_DNA"/>
</dbReference>
<protein>
    <submittedName>
        <fullName evidence="1">Uncharacterized protein</fullName>
    </submittedName>
</protein>
<evidence type="ECO:0000313" key="1">
    <source>
        <dbReference type="EMBL" id="TSE08635.1"/>
    </source>
</evidence>
<dbReference type="AlphaFoldDB" id="A0A554VKS5"/>
<dbReference type="Proteomes" id="UP000318833">
    <property type="component" value="Unassembled WGS sequence"/>
</dbReference>
<dbReference type="InterPro" id="IPR058148">
    <property type="entry name" value="M949_RS01915-like_dom"/>
</dbReference>